<evidence type="ECO:0000313" key="2">
    <source>
        <dbReference type="Proteomes" id="UP001437256"/>
    </source>
</evidence>
<evidence type="ECO:0008006" key="3">
    <source>
        <dbReference type="Google" id="ProtNLM"/>
    </source>
</evidence>
<reference evidence="1 2" key="1">
    <citation type="submission" date="2024-05" db="EMBL/GenBank/DDBJ databases">
        <title>A draft genome resource for the thread blight pathogen Marasmius tenuissimus strain MS-2.</title>
        <authorList>
            <person name="Yulfo-Soto G.E."/>
            <person name="Baruah I.K."/>
            <person name="Amoako-Attah I."/>
            <person name="Bukari Y."/>
            <person name="Meinhardt L.W."/>
            <person name="Bailey B.A."/>
            <person name="Cohen S.P."/>
        </authorList>
    </citation>
    <scope>NUCLEOTIDE SEQUENCE [LARGE SCALE GENOMIC DNA]</scope>
    <source>
        <strain evidence="1 2">MS-2</strain>
    </source>
</reference>
<dbReference type="InterPro" id="IPR024079">
    <property type="entry name" value="MetalloPept_cat_dom_sf"/>
</dbReference>
<gene>
    <name evidence="1" type="ORF">AAF712_013732</name>
</gene>
<proteinExistence type="predicted"/>
<dbReference type="EMBL" id="JBBXMP010000222">
    <property type="protein sequence ID" value="KAL0059501.1"/>
    <property type="molecule type" value="Genomic_DNA"/>
</dbReference>
<comment type="caution">
    <text evidence="1">The sequence shown here is derived from an EMBL/GenBank/DDBJ whole genome shotgun (WGS) entry which is preliminary data.</text>
</comment>
<dbReference type="Proteomes" id="UP001437256">
    <property type="component" value="Unassembled WGS sequence"/>
</dbReference>
<keyword evidence="2" id="KW-1185">Reference proteome</keyword>
<dbReference type="Gene3D" id="3.40.390.10">
    <property type="entry name" value="Collagenase (Catalytic Domain)"/>
    <property type="match status" value="1"/>
</dbReference>
<sequence>MRTNSWIEYMDLRARDLQLGIRAPESASRSNASHRLRRPQNRIDLVFFSDGYLASEKSKFLNDAGTFAKDITTNATFQSVQPLMNFWAAFTASKQSGVGKGGKALDTVYQLYRDGTELRGVYSNKSDVGSAACASLGAQCDYPVLLGNDPLYGGLGGVPTIITASPVNGPSILRHELGHSIIKIGEEYDGQPVSGYFGINAAKTNATPVSWAHWLTDPAEATKPRQQRNVMPIQQYAWALLNMTTPWAANFVSSGTFSRHLVRISISGVPKASDLKVEVDGVDLGWTPRDGIGMDRYFYDVYRDGGLTGGTHEVKFTLRNASLVGSAQMCSVEVLEFGDENEFIDKPGYVGLYPTYSSENKTTYRPTNEDCLMRQVTTSTYCPVCLEGLWTTLLSRVSLIDNITESSCSSSSVTLTTNLVPLAQFRKPKPISGETYSIQWLKNGVAVKEFANKTSVVVAKPGGNGNYTVDVKLSTPEIRLDRNGVTEDRAVHVVSAACT</sequence>
<protein>
    <recommendedName>
        <fullName evidence="3">IgA peptidase M64-domain-containing protein</fullName>
    </recommendedName>
</protein>
<dbReference type="InterPro" id="IPR019026">
    <property type="entry name" value="Peptidase_M64_IgA"/>
</dbReference>
<name>A0ABR2ZD25_9AGAR</name>
<accession>A0ABR2ZD25</accession>
<evidence type="ECO:0000313" key="1">
    <source>
        <dbReference type="EMBL" id="KAL0059501.1"/>
    </source>
</evidence>
<organism evidence="1 2">
    <name type="scientific">Marasmius tenuissimus</name>
    <dbReference type="NCBI Taxonomy" id="585030"/>
    <lineage>
        <taxon>Eukaryota</taxon>
        <taxon>Fungi</taxon>
        <taxon>Dikarya</taxon>
        <taxon>Basidiomycota</taxon>
        <taxon>Agaricomycotina</taxon>
        <taxon>Agaricomycetes</taxon>
        <taxon>Agaricomycetidae</taxon>
        <taxon>Agaricales</taxon>
        <taxon>Marasmiineae</taxon>
        <taxon>Marasmiaceae</taxon>
        <taxon>Marasmius</taxon>
    </lineage>
</organism>
<dbReference type="Pfam" id="PF09471">
    <property type="entry name" value="Peptidase_M64"/>
    <property type="match status" value="1"/>
</dbReference>